<reference evidence="2 3" key="1">
    <citation type="submission" date="2016-08" db="EMBL/GenBank/DDBJ databases">
        <authorList>
            <person name="Seilhamer J.J."/>
        </authorList>
    </citation>
    <scope>NUCLEOTIDE SEQUENCE [LARGE SCALE GENOMIC DNA]</scope>
    <source>
        <strain evidence="2 3">DX4</strain>
    </source>
</reference>
<dbReference type="AlphaFoldDB" id="A0A1D7QC74"/>
<feature type="transmembrane region" description="Helical" evidence="1">
    <location>
        <begin position="149"/>
        <end position="169"/>
    </location>
</feature>
<dbReference type="RefSeq" id="WP_069377880.1">
    <property type="nucleotide sequence ID" value="NZ_CP017141.1"/>
</dbReference>
<dbReference type="InterPro" id="IPR021913">
    <property type="entry name" value="DUF3526"/>
</dbReference>
<keyword evidence="1" id="KW-0812">Transmembrane</keyword>
<feature type="transmembrane region" description="Helical" evidence="1">
    <location>
        <begin position="259"/>
        <end position="279"/>
    </location>
</feature>
<organism evidence="2 3">
    <name type="scientific">Pedobacter steynii</name>
    <dbReference type="NCBI Taxonomy" id="430522"/>
    <lineage>
        <taxon>Bacteria</taxon>
        <taxon>Pseudomonadati</taxon>
        <taxon>Bacteroidota</taxon>
        <taxon>Sphingobacteriia</taxon>
        <taxon>Sphingobacteriales</taxon>
        <taxon>Sphingobacteriaceae</taxon>
        <taxon>Pedobacter</taxon>
    </lineage>
</organism>
<dbReference type="KEGG" id="psty:BFS30_02785"/>
<keyword evidence="1" id="KW-1133">Transmembrane helix</keyword>
<evidence type="ECO:0008006" key="4">
    <source>
        <dbReference type="Google" id="ProtNLM"/>
    </source>
</evidence>
<evidence type="ECO:0000313" key="2">
    <source>
        <dbReference type="EMBL" id="AOM76184.1"/>
    </source>
</evidence>
<dbReference type="GO" id="GO:0140359">
    <property type="term" value="F:ABC-type transporter activity"/>
    <property type="evidence" value="ECO:0007669"/>
    <property type="project" value="InterPro"/>
</dbReference>
<proteinExistence type="predicted"/>
<dbReference type="GO" id="GO:0005886">
    <property type="term" value="C:plasma membrane"/>
    <property type="evidence" value="ECO:0007669"/>
    <property type="project" value="UniProtKB-SubCell"/>
</dbReference>
<feature type="transmembrane region" description="Helical" evidence="1">
    <location>
        <begin position="449"/>
        <end position="466"/>
    </location>
</feature>
<feature type="transmembrane region" description="Helical" evidence="1">
    <location>
        <begin position="21"/>
        <end position="43"/>
    </location>
</feature>
<dbReference type="PANTHER" id="PTHR43471">
    <property type="entry name" value="ABC TRANSPORTER PERMEASE"/>
    <property type="match status" value="1"/>
</dbReference>
<feature type="transmembrane region" description="Helical" evidence="1">
    <location>
        <begin position="196"/>
        <end position="217"/>
    </location>
</feature>
<dbReference type="Proteomes" id="UP000094313">
    <property type="component" value="Chromosome"/>
</dbReference>
<name>A0A1D7QC74_9SPHI</name>
<dbReference type="EMBL" id="CP017141">
    <property type="protein sequence ID" value="AOM76184.1"/>
    <property type="molecule type" value="Genomic_DNA"/>
</dbReference>
<keyword evidence="3" id="KW-1185">Reference proteome</keyword>
<dbReference type="Pfam" id="PF12040">
    <property type="entry name" value="DUF3526"/>
    <property type="match status" value="1"/>
</dbReference>
<evidence type="ECO:0000313" key="3">
    <source>
        <dbReference type="Proteomes" id="UP000094313"/>
    </source>
</evidence>
<evidence type="ECO:0000256" key="1">
    <source>
        <dbReference type="SAM" id="Phobius"/>
    </source>
</evidence>
<gene>
    <name evidence="2" type="ORF">BFS30_02785</name>
</gene>
<feature type="transmembrane region" description="Helical" evidence="1">
    <location>
        <begin position="229"/>
        <end position="252"/>
    </location>
</feature>
<sequence>MSLIKLIFSFEWRQFVRQPAQLLILIFFLLMGFYSLSIGHRFVGRQLEGLDTLQKNQQLNLRELTDRFNADTSTAKGKMLAEQAGLPQVIEYRASPLATNPPHGLAVMAIGQRDILPYFDIINSKRDVLTPPNTEIANPEKLASGNFDFSFVLIYLFPLLIIILCYDLFAKEKEQQTDRLLNVQSGDLNQILRYKLLFRLLLVSGLSWILSAIGVLIRPAATALSVIDVVLWFFVLNAYLLFWFSICWLVVVFRKSSRINALILLGIWLLLTLVLPALMNKLAALKYPMPLRTELVAHQRETMLDTWEMPIKELLIEFYRNHPEYRSLRRTDDTAQYGNKRFVAYYDLLGRRMNENVKAYQAAAQKHNAWLSKTAWLNPVAQMQSLLNASAGTGLNDYLFYQSQAGLFQNQWSKLMNSYLLVNKKLSRTEVLNLPAFKPEKEEHRAARIFGNALSIWLALILILWISSKRKLIKTKNS</sequence>
<protein>
    <recommendedName>
        <fullName evidence="4">ABC-2 type transport system permease protein</fullName>
    </recommendedName>
</protein>
<keyword evidence="1" id="KW-0472">Membrane</keyword>
<accession>A0A1D7QC74</accession>
<dbReference type="OrthoDB" id="6016419at2"/>